<keyword evidence="11 14" id="KW-0675">Receptor</keyword>
<dbReference type="Gene3D" id="2.130.10.130">
    <property type="entry name" value="Integrin alpha, N-terminal"/>
    <property type="match status" value="2"/>
</dbReference>
<name>A0A7L4MH16_GLAPT</name>
<protein>
    <submittedName>
        <fullName evidence="16">ITA11 protein</fullName>
    </submittedName>
</protein>
<dbReference type="GO" id="GO:0007160">
    <property type="term" value="P:cell-matrix adhesion"/>
    <property type="evidence" value="ECO:0007669"/>
    <property type="project" value="TreeGrafter"/>
</dbReference>
<evidence type="ECO:0000256" key="2">
    <source>
        <dbReference type="ARBA" id="ARBA00008054"/>
    </source>
</evidence>
<proteinExistence type="inferred from homology"/>
<comment type="subcellular location">
    <subcellularLocation>
        <location evidence="1 14">Membrane</location>
        <topology evidence="1 14">Single-pass type I membrane protein</topology>
    </subcellularLocation>
</comment>
<feature type="repeat" description="FG-GAP" evidence="13">
    <location>
        <begin position="448"/>
        <end position="509"/>
    </location>
</feature>
<evidence type="ECO:0000256" key="3">
    <source>
        <dbReference type="ARBA" id="ARBA00022692"/>
    </source>
</evidence>
<dbReference type="PRINTS" id="PR01185">
    <property type="entry name" value="INTEGRINA"/>
</dbReference>
<sequence length="572" mass="62723">LFLFPGFSDTFNIDTKRPKIIAGSKEAYFGYTVQQHDIGGKKWLVVGAPYETNGQQKTGDVYKCPVTSDTHSNCTKLNLGRVTLSNVSERKDNMRLGLSLATNPKDNSFLACSPLWSHECGSSYYTTGMCSRVNSNFRFSKTVAPALQRCQTYMDIIIVLDGSNSIYPWVEVQHFLINILKKFYIGPGQIQVGVVQYGEDVVHEFHLNDYRSVKDVVAAASHIEQRGGTETRTAYGIEFARSEAFQKGGRKGAKRVMIVITDGESHDSPDLEKVIEDSEKDNVTRYAVAVSGGGCLSVVKGCRSRAELGGAPCAPLQWGWQRSPPPPLPAFAPMGSGGGGGELPPLGKKYPQTAPALPQDGILLGAVGAYDWNGAVLKETSSGKVIPLRESYLQEFPEELKNHGAYLGYTVSSVISTDHERIYVAGAPRFNHTGKVIIFSMHNNRNLTIHQALKGEQIGSYYGSEINSLDVNGDGVTDVLLVGAPMYFSEGRERGKVYVYTLRENRFVSSGALVDLQSYQNSRFGSCIAAVPDLNQDSYNDLVVGAPLEDEHQGAIYIFLGFKETILKKYKQ</sequence>
<evidence type="ECO:0000256" key="10">
    <source>
        <dbReference type="ARBA" id="ARBA00023136"/>
    </source>
</evidence>
<feature type="non-terminal residue" evidence="16">
    <location>
        <position position="1"/>
    </location>
</feature>
<dbReference type="InterPro" id="IPR002035">
    <property type="entry name" value="VWF_A"/>
</dbReference>
<dbReference type="InterPro" id="IPR013517">
    <property type="entry name" value="FG-GAP"/>
</dbReference>
<comment type="caution">
    <text evidence="16">The sequence shown here is derived from an EMBL/GenBank/DDBJ whole genome shotgun (WGS) entry which is preliminary data.</text>
</comment>
<dbReference type="SMART" id="SM00327">
    <property type="entry name" value="VWA"/>
    <property type="match status" value="1"/>
</dbReference>
<dbReference type="Proteomes" id="UP000583049">
    <property type="component" value="Unassembled WGS sequence"/>
</dbReference>
<dbReference type="GO" id="GO:0033627">
    <property type="term" value="P:cell adhesion mediated by integrin"/>
    <property type="evidence" value="ECO:0007669"/>
    <property type="project" value="TreeGrafter"/>
</dbReference>
<dbReference type="Pfam" id="PF01839">
    <property type="entry name" value="FG-GAP"/>
    <property type="match status" value="2"/>
</dbReference>
<dbReference type="Gene3D" id="3.40.50.410">
    <property type="entry name" value="von Willebrand factor, type A domain"/>
    <property type="match status" value="1"/>
</dbReference>
<dbReference type="PROSITE" id="PS50234">
    <property type="entry name" value="VWFA"/>
    <property type="match status" value="1"/>
</dbReference>
<organism evidence="16 17">
    <name type="scientific">Glareola pratincola</name>
    <name type="common">Collared pratincole</name>
    <name type="synonym">Hirundo pratincola</name>
    <dbReference type="NCBI Taxonomy" id="43316"/>
    <lineage>
        <taxon>Eukaryota</taxon>
        <taxon>Metazoa</taxon>
        <taxon>Chordata</taxon>
        <taxon>Craniata</taxon>
        <taxon>Vertebrata</taxon>
        <taxon>Euteleostomi</taxon>
        <taxon>Archelosauria</taxon>
        <taxon>Archosauria</taxon>
        <taxon>Dinosauria</taxon>
        <taxon>Saurischia</taxon>
        <taxon>Theropoda</taxon>
        <taxon>Coelurosauria</taxon>
        <taxon>Aves</taxon>
        <taxon>Neognathae</taxon>
        <taxon>Neoaves</taxon>
        <taxon>Charadriiformes</taxon>
        <taxon>Glareolidae</taxon>
        <taxon>Glareola</taxon>
    </lineage>
</organism>
<feature type="domain" description="VWFA" evidence="15">
    <location>
        <begin position="155"/>
        <end position="291"/>
    </location>
</feature>
<evidence type="ECO:0000256" key="4">
    <source>
        <dbReference type="ARBA" id="ARBA00022723"/>
    </source>
</evidence>
<feature type="repeat" description="FG-GAP" evidence="13">
    <location>
        <begin position="15"/>
        <end position="73"/>
    </location>
</feature>
<evidence type="ECO:0000256" key="8">
    <source>
        <dbReference type="ARBA" id="ARBA00022889"/>
    </source>
</evidence>
<evidence type="ECO:0000256" key="7">
    <source>
        <dbReference type="ARBA" id="ARBA00022837"/>
    </source>
</evidence>
<feature type="repeat" description="FG-GAP" evidence="13">
    <location>
        <begin position="510"/>
        <end position="568"/>
    </location>
</feature>
<dbReference type="FunFam" id="2.130.10.130:FF:000004">
    <property type="entry name" value="Integrin subunit alpha 10"/>
    <property type="match status" value="1"/>
</dbReference>
<keyword evidence="10" id="KW-0472">Membrane</keyword>
<dbReference type="PANTHER" id="PTHR23220">
    <property type="entry name" value="INTEGRIN ALPHA"/>
    <property type="match status" value="1"/>
</dbReference>
<evidence type="ECO:0000256" key="14">
    <source>
        <dbReference type="RuleBase" id="RU003762"/>
    </source>
</evidence>
<evidence type="ECO:0000256" key="11">
    <source>
        <dbReference type="ARBA" id="ARBA00023170"/>
    </source>
</evidence>
<dbReference type="GO" id="GO:0009897">
    <property type="term" value="C:external side of plasma membrane"/>
    <property type="evidence" value="ECO:0007669"/>
    <property type="project" value="TreeGrafter"/>
</dbReference>
<feature type="non-terminal residue" evidence="16">
    <location>
        <position position="572"/>
    </location>
</feature>
<dbReference type="GO" id="GO:0005178">
    <property type="term" value="F:integrin binding"/>
    <property type="evidence" value="ECO:0007669"/>
    <property type="project" value="TreeGrafter"/>
</dbReference>
<dbReference type="PRINTS" id="PR00453">
    <property type="entry name" value="VWFADOMAIN"/>
</dbReference>
<dbReference type="GO" id="GO:0008305">
    <property type="term" value="C:integrin complex"/>
    <property type="evidence" value="ECO:0007669"/>
    <property type="project" value="InterPro"/>
</dbReference>
<dbReference type="SUPFAM" id="SSF69318">
    <property type="entry name" value="Integrin alpha N-terminal domain"/>
    <property type="match status" value="1"/>
</dbReference>
<evidence type="ECO:0000256" key="12">
    <source>
        <dbReference type="ARBA" id="ARBA00023180"/>
    </source>
</evidence>
<dbReference type="GO" id="GO:0007229">
    <property type="term" value="P:integrin-mediated signaling pathway"/>
    <property type="evidence" value="ECO:0007669"/>
    <property type="project" value="UniProtKB-KW"/>
</dbReference>
<dbReference type="GO" id="GO:0046872">
    <property type="term" value="F:metal ion binding"/>
    <property type="evidence" value="ECO:0007669"/>
    <property type="project" value="UniProtKB-KW"/>
</dbReference>
<keyword evidence="17" id="KW-1185">Reference proteome</keyword>
<evidence type="ECO:0000256" key="5">
    <source>
        <dbReference type="ARBA" id="ARBA00022729"/>
    </source>
</evidence>
<keyword evidence="8 14" id="KW-0130">Cell adhesion</keyword>
<dbReference type="GO" id="GO:0098609">
    <property type="term" value="P:cell-cell adhesion"/>
    <property type="evidence" value="ECO:0007669"/>
    <property type="project" value="TreeGrafter"/>
</dbReference>
<dbReference type="InterPro" id="IPR036465">
    <property type="entry name" value="vWFA_dom_sf"/>
</dbReference>
<dbReference type="PROSITE" id="PS51470">
    <property type="entry name" value="FG_GAP"/>
    <property type="match status" value="4"/>
</dbReference>
<evidence type="ECO:0000256" key="9">
    <source>
        <dbReference type="ARBA" id="ARBA00023037"/>
    </source>
</evidence>
<feature type="repeat" description="FG-GAP" evidence="13">
    <location>
        <begin position="82"/>
        <end position="142"/>
    </location>
</feature>
<evidence type="ECO:0000256" key="13">
    <source>
        <dbReference type="PROSITE-ProRule" id="PRU00803"/>
    </source>
</evidence>
<gene>
    <name evidence="16" type="primary">Itga11</name>
    <name evidence="16" type="ORF">GLAPRA_R06804</name>
</gene>
<accession>A0A7L4MH16</accession>
<dbReference type="SMART" id="SM00191">
    <property type="entry name" value="Int_alpha"/>
    <property type="match status" value="4"/>
</dbReference>
<keyword evidence="3" id="KW-0812">Transmembrane</keyword>
<keyword evidence="7" id="KW-0106">Calcium</keyword>
<keyword evidence="5" id="KW-0732">Signal</keyword>
<keyword evidence="12" id="KW-0325">Glycoprotein</keyword>
<dbReference type="SUPFAM" id="SSF53300">
    <property type="entry name" value="vWA-like"/>
    <property type="match status" value="1"/>
</dbReference>
<evidence type="ECO:0000256" key="1">
    <source>
        <dbReference type="ARBA" id="ARBA00004479"/>
    </source>
</evidence>
<dbReference type="EMBL" id="VWPO01003169">
    <property type="protein sequence ID" value="NXY77040.1"/>
    <property type="molecule type" value="Genomic_DNA"/>
</dbReference>
<dbReference type="Pfam" id="PF00092">
    <property type="entry name" value="VWA"/>
    <property type="match status" value="1"/>
</dbReference>
<evidence type="ECO:0000259" key="15">
    <source>
        <dbReference type="PROSITE" id="PS50234"/>
    </source>
</evidence>
<dbReference type="PANTHER" id="PTHR23220:SF21">
    <property type="entry name" value="INTEGRIN ALPHA-11"/>
    <property type="match status" value="1"/>
</dbReference>
<keyword evidence="6" id="KW-0677">Repeat</keyword>
<keyword evidence="4" id="KW-0479">Metal-binding</keyword>
<keyword evidence="9 14" id="KW-0401">Integrin</keyword>
<evidence type="ECO:0000256" key="6">
    <source>
        <dbReference type="ARBA" id="ARBA00022737"/>
    </source>
</evidence>
<reference evidence="16 17" key="1">
    <citation type="submission" date="2019-09" db="EMBL/GenBank/DDBJ databases">
        <title>Bird 10,000 Genomes (B10K) Project - Family phase.</title>
        <authorList>
            <person name="Zhang G."/>
        </authorList>
    </citation>
    <scope>NUCLEOTIDE SEQUENCE [LARGE SCALE GENOMIC DNA]</scope>
    <source>
        <strain evidence="16">B10K-CU-031-08</strain>
        <tissue evidence="16">Muscle</tissue>
    </source>
</reference>
<dbReference type="AlphaFoldDB" id="A0A7L4MH16"/>
<dbReference type="FunFam" id="3.40.50.410:FF:000012">
    <property type="entry name" value="Integrin, alpha 10"/>
    <property type="match status" value="1"/>
</dbReference>
<dbReference type="InterPro" id="IPR000413">
    <property type="entry name" value="Integrin_alpha"/>
</dbReference>
<evidence type="ECO:0000313" key="17">
    <source>
        <dbReference type="Proteomes" id="UP000583049"/>
    </source>
</evidence>
<dbReference type="InterPro" id="IPR028994">
    <property type="entry name" value="Integrin_alpha_N"/>
</dbReference>
<comment type="similarity">
    <text evidence="2 14">Belongs to the integrin alpha chain family.</text>
</comment>
<dbReference type="InterPro" id="IPR013519">
    <property type="entry name" value="Int_alpha_beta-p"/>
</dbReference>
<evidence type="ECO:0000313" key="16">
    <source>
        <dbReference type="EMBL" id="NXY77040.1"/>
    </source>
</evidence>